<evidence type="ECO:0000259" key="1">
    <source>
        <dbReference type="Pfam" id="PF25787"/>
    </source>
</evidence>
<name>A0A3Q3JQ14_MONAL</name>
<evidence type="ECO:0000313" key="3">
    <source>
        <dbReference type="Proteomes" id="UP000261600"/>
    </source>
</evidence>
<organism evidence="2 3">
    <name type="scientific">Monopterus albus</name>
    <name type="common">Swamp eel</name>
    <dbReference type="NCBI Taxonomy" id="43700"/>
    <lineage>
        <taxon>Eukaryota</taxon>
        <taxon>Metazoa</taxon>
        <taxon>Chordata</taxon>
        <taxon>Craniata</taxon>
        <taxon>Vertebrata</taxon>
        <taxon>Euteleostomi</taxon>
        <taxon>Actinopterygii</taxon>
        <taxon>Neopterygii</taxon>
        <taxon>Teleostei</taxon>
        <taxon>Neoteleostei</taxon>
        <taxon>Acanthomorphata</taxon>
        <taxon>Anabantaria</taxon>
        <taxon>Synbranchiformes</taxon>
        <taxon>Synbranchidae</taxon>
        <taxon>Monopterus</taxon>
    </lineage>
</organism>
<accession>A0A3Q3JQ14</accession>
<dbReference type="Pfam" id="PF25787">
    <property type="entry name" value="HTH_SB"/>
    <property type="match status" value="1"/>
</dbReference>
<sequence length="227" mass="25969">MGKTKELSKDKIVDLHKGLGYKKISKIFNIPRDTIGSIIRKFKTYRTAANLPGRGRKPTISSRALSNLVRTAKKNCKTCFSGNYKIKLFGHTDQRYKNTIPIVKHEGGSLMMWGCFSEAGTGNLDRVPGIMDSQKYQVILKKNMMPSVDKLNLGDHWIFQHAWLGKRCWSDLKKAVAAQKPSNITELEAFAHEEWAKIPIERRKKLVSTYRKLLLEVIKTKGRSTRY</sequence>
<dbReference type="InterPro" id="IPR036388">
    <property type="entry name" value="WH-like_DNA-bd_sf"/>
</dbReference>
<dbReference type="InterPro" id="IPR057667">
    <property type="entry name" value="HTH_SB"/>
</dbReference>
<feature type="domain" description="Sleeping Beauty transposase HTH" evidence="1">
    <location>
        <begin position="1"/>
        <end position="47"/>
    </location>
</feature>
<dbReference type="InterPro" id="IPR036397">
    <property type="entry name" value="RNaseH_sf"/>
</dbReference>
<dbReference type="AlphaFoldDB" id="A0A3Q3JQ14"/>
<dbReference type="Ensembl" id="ENSMALT00000022895.1">
    <property type="protein sequence ID" value="ENSMALP00000022468.1"/>
    <property type="gene ID" value="ENSMALG00000015687.1"/>
</dbReference>
<evidence type="ECO:0000313" key="2">
    <source>
        <dbReference type="Ensembl" id="ENSMALP00000022468.1"/>
    </source>
</evidence>
<proteinExistence type="predicted"/>
<dbReference type="Proteomes" id="UP000261600">
    <property type="component" value="Unplaced"/>
</dbReference>
<protein>
    <recommendedName>
        <fullName evidence="1">Sleeping Beauty transposase HTH domain-containing protein</fullName>
    </recommendedName>
</protein>
<dbReference type="STRING" id="43700.ENSMALP00000022468"/>
<reference evidence="2" key="2">
    <citation type="submission" date="2025-09" db="UniProtKB">
        <authorList>
            <consortium name="Ensembl"/>
        </authorList>
    </citation>
    <scope>IDENTIFICATION</scope>
</reference>
<dbReference type="GO" id="GO:0003676">
    <property type="term" value="F:nucleic acid binding"/>
    <property type="evidence" value="ECO:0007669"/>
    <property type="project" value="InterPro"/>
</dbReference>
<dbReference type="Gene3D" id="1.10.10.10">
    <property type="entry name" value="Winged helix-like DNA-binding domain superfamily/Winged helix DNA-binding domain"/>
    <property type="match status" value="1"/>
</dbReference>
<keyword evidence="3" id="KW-1185">Reference proteome</keyword>
<reference evidence="2" key="1">
    <citation type="submission" date="2025-08" db="UniProtKB">
        <authorList>
            <consortium name="Ensembl"/>
        </authorList>
    </citation>
    <scope>IDENTIFICATION</scope>
</reference>
<dbReference type="Gene3D" id="3.30.420.10">
    <property type="entry name" value="Ribonuclease H-like superfamily/Ribonuclease H"/>
    <property type="match status" value="2"/>
</dbReference>